<sequence length="172" mass="19659">MSVLNADLGWGSANYQLAVYFENKPPVEVYQLTPGVNPLSHAEFSHIIQNSSNNWRKLFNCYAKLAFALDAKGFESWQNLRDAEMLGCRSEAALLFSKPNFEQESNRIHIISGRTYAAMLNLPFELNWLSPQFAINTQFNCIVSPYFDYRQLSNERLATLVKLVKSLATKNR</sequence>
<dbReference type="RefSeq" id="WP_048691410.1">
    <property type="nucleotide sequence ID" value="NZ_KQ130487.1"/>
</dbReference>
<proteinExistence type="predicted"/>
<evidence type="ECO:0000313" key="2">
    <source>
        <dbReference type="Proteomes" id="UP000037600"/>
    </source>
</evidence>
<dbReference type="STRING" id="1513271.XM47_07880"/>
<name>A0A0J8GY04_9ALTE</name>
<accession>A0A0J8GY04</accession>
<dbReference type="Pfam" id="PF22098">
    <property type="entry name" value="DUF6942"/>
    <property type="match status" value="1"/>
</dbReference>
<dbReference type="PATRIC" id="fig|1513271.3.peg.1609"/>
<keyword evidence="2" id="KW-1185">Reference proteome</keyword>
<dbReference type="Proteomes" id="UP000037600">
    <property type="component" value="Unassembled WGS sequence"/>
</dbReference>
<comment type="caution">
    <text evidence="1">The sequence shown here is derived from an EMBL/GenBank/DDBJ whole genome shotgun (WGS) entry which is preliminary data.</text>
</comment>
<organism evidence="1 2">
    <name type="scientific">Catenovulum maritimum</name>
    <dbReference type="NCBI Taxonomy" id="1513271"/>
    <lineage>
        <taxon>Bacteria</taxon>
        <taxon>Pseudomonadati</taxon>
        <taxon>Pseudomonadota</taxon>
        <taxon>Gammaproteobacteria</taxon>
        <taxon>Alteromonadales</taxon>
        <taxon>Alteromonadaceae</taxon>
        <taxon>Catenovulum</taxon>
    </lineage>
</organism>
<evidence type="ECO:0000313" key="1">
    <source>
        <dbReference type="EMBL" id="KMT65608.1"/>
    </source>
</evidence>
<reference evidence="1 2" key="1">
    <citation type="submission" date="2015-04" db="EMBL/GenBank/DDBJ databases">
        <title>Draft Genome Sequence of the Novel Agar-Digesting Marine Bacterium Q1.</title>
        <authorList>
            <person name="Li Y."/>
            <person name="Li D."/>
            <person name="Chen G."/>
            <person name="Du Z."/>
        </authorList>
    </citation>
    <scope>NUCLEOTIDE SEQUENCE [LARGE SCALE GENOMIC DNA]</scope>
    <source>
        <strain evidence="1 2">Q1</strain>
    </source>
</reference>
<gene>
    <name evidence="1" type="ORF">XM47_07880</name>
</gene>
<dbReference type="AlphaFoldDB" id="A0A0J8GY04"/>
<dbReference type="EMBL" id="LAZL01000010">
    <property type="protein sequence ID" value="KMT65608.1"/>
    <property type="molecule type" value="Genomic_DNA"/>
</dbReference>
<protein>
    <submittedName>
        <fullName evidence="1">Uncharacterized protein</fullName>
    </submittedName>
</protein>
<dbReference type="InterPro" id="IPR054222">
    <property type="entry name" value="DUF6942"/>
</dbReference>